<dbReference type="Proteomes" id="UP000031671">
    <property type="component" value="Unassembled WGS sequence"/>
</dbReference>
<accession>A0A0B8P029</accession>
<reference evidence="2 3" key="2">
    <citation type="submission" date="2015-01" db="EMBL/GenBank/DDBJ databases">
        <authorList>
            <consortium name="NBRP consortium"/>
            <person name="Sawabe T."/>
            <person name="Meirelles P."/>
            <person name="Feng G."/>
            <person name="Sayaka M."/>
            <person name="Hattori M."/>
            <person name="Ohkuma M."/>
        </authorList>
    </citation>
    <scope>NUCLEOTIDE SEQUENCE [LARGE SCALE GENOMIC DNA]</scope>
    <source>
        <strain evidence="3">JCM 19231</strain>
    </source>
</reference>
<gene>
    <name evidence="2" type="ORF">JCM19231_1408</name>
</gene>
<dbReference type="AlphaFoldDB" id="A0A0B8P029"/>
<organism evidence="2 3">
    <name type="scientific">Vibrio ishigakensis</name>
    <dbReference type="NCBI Taxonomy" id="1481914"/>
    <lineage>
        <taxon>Bacteria</taxon>
        <taxon>Pseudomonadati</taxon>
        <taxon>Pseudomonadota</taxon>
        <taxon>Gammaproteobacteria</taxon>
        <taxon>Vibrionales</taxon>
        <taxon>Vibrionaceae</taxon>
        <taxon>Vibrio</taxon>
    </lineage>
</organism>
<name>A0A0B8P029_9VIBR</name>
<keyword evidence="1" id="KW-0732">Signal</keyword>
<feature type="chain" id="PRO_5002121640" description="BatD protein" evidence="1">
    <location>
        <begin position="21"/>
        <end position="224"/>
    </location>
</feature>
<feature type="signal peptide" evidence="1">
    <location>
        <begin position="1"/>
        <end position="20"/>
    </location>
</feature>
<dbReference type="EMBL" id="BBRZ01000067">
    <property type="protein sequence ID" value="GAM57897.1"/>
    <property type="molecule type" value="Genomic_DNA"/>
</dbReference>
<evidence type="ECO:0000313" key="2">
    <source>
        <dbReference type="EMBL" id="GAM57897.1"/>
    </source>
</evidence>
<sequence length="224" mass="24793">MKIVCTLITLMVMVPLLVVAKDKDDSSVYRISVLPGQTLEQTVSSEKQFKSFELELHSEIESWVSVTKEVETKSSKHKGKSLVIALTVPEDASPGVYLSQVYFDKKPSKKSKSLTVELEVLEPVISLPPEPGNENDTTVEGIDSDADGVRDDVQRYIYFEYAGQPSVQLALMDVARSLQSALIGAESREQAYQAVKAFDSAYNCLSWVVPGTSYEVASRCMRSR</sequence>
<protein>
    <recommendedName>
        <fullName evidence="4">BatD protein</fullName>
    </recommendedName>
</protein>
<evidence type="ECO:0008006" key="4">
    <source>
        <dbReference type="Google" id="ProtNLM"/>
    </source>
</evidence>
<proteinExistence type="predicted"/>
<evidence type="ECO:0000313" key="3">
    <source>
        <dbReference type="Proteomes" id="UP000031671"/>
    </source>
</evidence>
<evidence type="ECO:0000256" key="1">
    <source>
        <dbReference type="SAM" id="SignalP"/>
    </source>
</evidence>
<reference evidence="2 3" key="1">
    <citation type="submission" date="2015-01" db="EMBL/GenBank/DDBJ databases">
        <title>Vibrio sp. C1 JCM 19231 whole genome shotgun sequence.</title>
        <authorList>
            <person name="Sawabe T."/>
            <person name="Meirelles P."/>
            <person name="Feng G."/>
            <person name="Sayaka M."/>
            <person name="Hattori M."/>
            <person name="Ohkuma M."/>
        </authorList>
    </citation>
    <scope>NUCLEOTIDE SEQUENCE [LARGE SCALE GENOMIC DNA]</scope>
    <source>
        <strain evidence="3">JCM 19231</strain>
    </source>
</reference>
<comment type="caution">
    <text evidence="2">The sequence shown here is derived from an EMBL/GenBank/DDBJ whole genome shotgun (WGS) entry which is preliminary data.</text>
</comment>
<keyword evidence="3" id="KW-1185">Reference proteome</keyword>